<dbReference type="PROSITE" id="PS51318">
    <property type="entry name" value="TAT"/>
    <property type="match status" value="1"/>
</dbReference>
<evidence type="ECO:0000313" key="1">
    <source>
        <dbReference type="EMBL" id="GHC64822.1"/>
    </source>
</evidence>
<dbReference type="NCBIfam" id="TIGR01409">
    <property type="entry name" value="TAT_signal_seq"/>
    <property type="match status" value="1"/>
</dbReference>
<proteinExistence type="predicted"/>
<dbReference type="InterPro" id="IPR019546">
    <property type="entry name" value="TAT_signal_bac_arc"/>
</dbReference>
<name>A0A918WQK6_STRCJ</name>
<accession>A0A918WQK6</accession>
<dbReference type="SUPFAM" id="SSF63829">
    <property type="entry name" value="Calcium-dependent phosphotriesterase"/>
    <property type="match status" value="1"/>
</dbReference>
<dbReference type="AlphaFoldDB" id="A0A918WQK6"/>
<organism evidence="1 2">
    <name type="scientific">Streptomyces cinnamoneus</name>
    <name type="common">Streptoverticillium cinnamoneum</name>
    <dbReference type="NCBI Taxonomy" id="53446"/>
    <lineage>
        <taxon>Bacteria</taxon>
        <taxon>Bacillati</taxon>
        <taxon>Actinomycetota</taxon>
        <taxon>Actinomycetes</taxon>
        <taxon>Kitasatosporales</taxon>
        <taxon>Streptomycetaceae</taxon>
        <taxon>Streptomyces</taxon>
        <taxon>Streptomyces cinnamoneus group</taxon>
    </lineage>
</organism>
<reference evidence="1" key="2">
    <citation type="submission" date="2020-09" db="EMBL/GenBank/DDBJ databases">
        <authorList>
            <person name="Sun Q."/>
            <person name="Ohkuma M."/>
        </authorList>
    </citation>
    <scope>NUCLEOTIDE SEQUENCE</scope>
    <source>
        <strain evidence="1">JCM 4633</strain>
    </source>
</reference>
<evidence type="ECO:0008006" key="3">
    <source>
        <dbReference type="Google" id="ProtNLM"/>
    </source>
</evidence>
<dbReference type="Proteomes" id="UP000646244">
    <property type="component" value="Unassembled WGS sequence"/>
</dbReference>
<dbReference type="EMBL" id="BMVB01000019">
    <property type="protein sequence ID" value="GHC64822.1"/>
    <property type="molecule type" value="Genomic_DNA"/>
</dbReference>
<evidence type="ECO:0000313" key="2">
    <source>
        <dbReference type="Proteomes" id="UP000646244"/>
    </source>
</evidence>
<dbReference type="SMART" id="SM00706">
    <property type="entry name" value="TECPR"/>
    <property type="match status" value="4"/>
</dbReference>
<comment type="caution">
    <text evidence="1">The sequence shown here is derived from an EMBL/GenBank/DDBJ whole genome shotgun (WGS) entry which is preliminary data.</text>
</comment>
<gene>
    <name evidence="1" type="ORF">GCM10010507_47870</name>
</gene>
<sequence length="344" mass="36446">MRQHPGHDEPDDPTRRSFLARSLGVTAVAAGLATGGFPLLPGEAARHEAQAGPLIPAASSTCCALTPDRLGAFRYNGSGTSWSRISRVPIIRLFGGQMGLLATMPPHGDVFRLRMVFENPDGLGAAWDRIGGPGAMFAVTAEGFYGLNPTRSGVYRYDGTGTSWTPVGTGASRIFGGTWGLVANDPTTGALFQYLGSPHRWREIGSAGATFAVTDESVYGLTPDQKRVYRYNGDGMNWTQVGNEARMLYGGDWGLVATDPGGNIWRYLGSPDQWRAIGGPGAMFAVAHDTVYGLTPNRDGVYRYSGNGTFWTVAGGPANMIATSSRVFAGSPGSVHPVAQPARL</sequence>
<protein>
    <recommendedName>
        <fullName evidence="3">Twin-arginine translocation signal domain-containing protein</fullName>
    </recommendedName>
</protein>
<dbReference type="InterPro" id="IPR006311">
    <property type="entry name" value="TAT_signal"/>
</dbReference>
<reference evidence="1" key="1">
    <citation type="journal article" date="2014" name="Int. J. Syst. Evol. Microbiol.">
        <title>Complete genome sequence of Corynebacterium casei LMG S-19264T (=DSM 44701T), isolated from a smear-ripened cheese.</title>
        <authorList>
            <consortium name="US DOE Joint Genome Institute (JGI-PGF)"/>
            <person name="Walter F."/>
            <person name="Albersmeier A."/>
            <person name="Kalinowski J."/>
            <person name="Ruckert C."/>
        </authorList>
    </citation>
    <scope>NUCLEOTIDE SEQUENCE</scope>
    <source>
        <strain evidence="1">JCM 4633</strain>
    </source>
</reference>
<dbReference type="InterPro" id="IPR006624">
    <property type="entry name" value="Beta-propeller_rpt_TECPR"/>
</dbReference>